<evidence type="ECO:0000259" key="5">
    <source>
        <dbReference type="Pfam" id="PF00278"/>
    </source>
</evidence>
<keyword evidence="2 3" id="KW-0663">Pyridoxal phosphate</keyword>
<gene>
    <name evidence="7" type="primary">lysA_2</name>
    <name evidence="7" type="ORF">Sxan_13650</name>
</gene>
<dbReference type="InterPro" id="IPR000183">
    <property type="entry name" value="Orn/DAP/Arg_de-COase"/>
</dbReference>
<dbReference type="SUPFAM" id="SSF51419">
    <property type="entry name" value="PLP-binding barrel"/>
    <property type="match status" value="1"/>
</dbReference>
<dbReference type="Pfam" id="PF00278">
    <property type="entry name" value="Orn_DAP_Arg_deC"/>
    <property type="match status" value="1"/>
</dbReference>
<dbReference type="AlphaFoldDB" id="A0A919GTD6"/>
<dbReference type="Gene3D" id="3.20.20.10">
    <property type="entry name" value="Alanine racemase"/>
    <property type="match status" value="1"/>
</dbReference>
<dbReference type="RefSeq" id="WP_031141947.1">
    <property type="nucleotide sequence ID" value="NZ_BNEE01000004.1"/>
</dbReference>
<dbReference type="SUPFAM" id="SSF50621">
    <property type="entry name" value="Alanine racemase C-terminal domain-like"/>
    <property type="match status" value="1"/>
</dbReference>
<dbReference type="PANTHER" id="PTHR43727:SF2">
    <property type="entry name" value="GROUP IV DECARBOXYLASE"/>
    <property type="match status" value="1"/>
</dbReference>
<sequence>MTESIPLFPATTPESAAITFGTPLYLYDLDVVAESHADLVAALPEGAVIHYSLKANPHPEVAGVLAGLGCRAEVSSTGELDSALVAGFAAADITYSGPAKTALEIGQALSAGVTRFSVESVRDLETLVAVAHTAGQDPAGAADPIEVLLRINADRPVPGMGLAMAGVSTKFGVDFAQVLQDPQAFQDAGRVRITGLHLYMGTNLPTEEVLLGQFDAALAMCGELAGALGRDFEELDLGGGFGTPYAVPGERPGFPGLRAGLEKLLDQHVPTWRDGGPAVSFESGRYLVGSSGTLVTSVVEVKESKGQQYALLDSGIHHLGGLAGLRRLPPLRPGVLRLSGDGRDEEPTGRTVNLVGPLCTPLDQWGSPSDLPQLHAGDLLAVPNTGAYGLTASLVGFLSYPAPVEVVTGGGRPTTASRAVFTRIPVERT</sequence>
<dbReference type="Proteomes" id="UP000600026">
    <property type="component" value="Unassembled WGS sequence"/>
</dbReference>
<feature type="modified residue" description="N6-(pyridoxal phosphate)lysine" evidence="3">
    <location>
        <position position="54"/>
    </location>
</feature>
<organism evidence="7 8">
    <name type="scientific">Streptomyces xanthophaeus</name>
    <dbReference type="NCBI Taxonomy" id="67385"/>
    <lineage>
        <taxon>Bacteria</taxon>
        <taxon>Bacillati</taxon>
        <taxon>Actinomycetota</taxon>
        <taxon>Actinomycetes</taxon>
        <taxon>Kitasatosporales</taxon>
        <taxon>Streptomycetaceae</taxon>
        <taxon>Streptomyces</taxon>
    </lineage>
</organism>
<dbReference type="EMBL" id="BNEE01000004">
    <property type="protein sequence ID" value="GHI84001.1"/>
    <property type="molecule type" value="Genomic_DNA"/>
</dbReference>
<evidence type="ECO:0000256" key="1">
    <source>
        <dbReference type="ARBA" id="ARBA00001933"/>
    </source>
</evidence>
<proteinExistence type="inferred from homology"/>
<comment type="caution">
    <text evidence="7">The sequence shown here is derived from an EMBL/GenBank/DDBJ whole genome shotgun (WGS) entry which is preliminary data.</text>
</comment>
<dbReference type="PANTHER" id="PTHR43727">
    <property type="entry name" value="DIAMINOPIMELATE DECARBOXYLASE"/>
    <property type="match status" value="1"/>
</dbReference>
<dbReference type="InterPro" id="IPR022643">
    <property type="entry name" value="De-COase2_C"/>
</dbReference>
<dbReference type="Gene3D" id="2.40.37.10">
    <property type="entry name" value="Lyase, Ornithine Decarboxylase, Chain A, domain 1"/>
    <property type="match status" value="1"/>
</dbReference>
<protein>
    <submittedName>
        <fullName evidence="7">Diaminopimelate decarboxylase</fullName>
    </submittedName>
</protein>
<dbReference type="PRINTS" id="PR01179">
    <property type="entry name" value="ODADCRBXLASE"/>
</dbReference>
<dbReference type="InterPro" id="IPR029066">
    <property type="entry name" value="PLP-binding_barrel"/>
</dbReference>
<feature type="active site" description="Proton donor" evidence="3">
    <location>
        <position position="359"/>
    </location>
</feature>
<comment type="cofactor">
    <cofactor evidence="1 3">
        <name>pyridoxal 5'-phosphate</name>
        <dbReference type="ChEBI" id="CHEBI:597326"/>
    </cofactor>
</comment>
<dbReference type="GO" id="GO:0006596">
    <property type="term" value="P:polyamine biosynthetic process"/>
    <property type="evidence" value="ECO:0007669"/>
    <property type="project" value="InterPro"/>
</dbReference>
<evidence type="ECO:0000256" key="4">
    <source>
        <dbReference type="RuleBase" id="RU003737"/>
    </source>
</evidence>
<comment type="similarity">
    <text evidence="4">Belongs to the Orn/Lys/Arg decarboxylase class-II family.</text>
</comment>
<evidence type="ECO:0000259" key="6">
    <source>
        <dbReference type="Pfam" id="PF02784"/>
    </source>
</evidence>
<dbReference type="InterPro" id="IPR009006">
    <property type="entry name" value="Ala_racemase/Decarboxylase_C"/>
</dbReference>
<evidence type="ECO:0000313" key="7">
    <source>
        <dbReference type="EMBL" id="GHI84001.1"/>
    </source>
</evidence>
<dbReference type="GO" id="GO:0008836">
    <property type="term" value="F:diaminopimelate decarboxylase activity"/>
    <property type="evidence" value="ECO:0007669"/>
    <property type="project" value="TreeGrafter"/>
</dbReference>
<keyword evidence="8" id="KW-1185">Reference proteome</keyword>
<accession>A0A919GTD6</accession>
<dbReference type="InterPro" id="IPR002433">
    <property type="entry name" value="Orn_de-COase"/>
</dbReference>
<reference evidence="7" key="1">
    <citation type="submission" date="2020-09" db="EMBL/GenBank/DDBJ databases">
        <title>Whole genome shotgun sequence of Streptomyces xanthophaeus NBRC 12829.</title>
        <authorList>
            <person name="Komaki H."/>
            <person name="Tamura T."/>
        </authorList>
    </citation>
    <scope>NUCLEOTIDE SEQUENCE</scope>
    <source>
        <strain evidence="7">NBRC 12829</strain>
    </source>
</reference>
<evidence type="ECO:0000256" key="2">
    <source>
        <dbReference type="ARBA" id="ARBA00022898"/>
    </source>
</evidence>
<evidence type="ECO:0000256" key="3">
    <source>
        <dbReference type="PIRSR" id="PIRSR600183-50"/>
    </source>
</evidence>
<dbReference type="PRINTS" id="PR01182">
    <property type="entry name" value="ORNDCRBXLASE"/>
</dbReference>
<name>A0A919GTD6_9ACTN</name>
<dbReference type="GO" id="GO:0009089">
    <property type="term" value="P:lysine biosynthetic process via diaminopimelate"/>
    <property type="evidence" value="ECO:0007669"/>
    <property type="project" value="TreeGrafter"/>
</dbReference>
<feature type="domain" description="Orn/DAP/Arg decarboxylase 2 C-terminal" evidence="5">
    <location>
        <begin position="28"/>
        <end position="386"/>
    </location>
</feature>
<dbReference type="Pfam" id="PF02784">
    <property type="entry name" value="Orn_Arg_deC_N"/>
    <property type="match status" value="1"/>
</dbReference>
<dbReference type="OrthoDB" id="9802241at2"/>
<evidence type="ECO:0000313" key="8">
    <source>
        <dbReference type="Proteomes" id="UP000600026"/>
    </source>
</evidence>
<feature type="domain" description="Orn/DAP/Arg decarboxylase 2 N-terminal" evidence="6">
    <location>
        <begin position="32"/>
        <end position="288"/>
    </location>
</feature>
<dbReference type="InterPro" id="IPR022644">
    <property type="entry name" value="De-COase2_N"/>
</dbReference>